<dbReference type="PANTHER" id="PTHR40261">
    <property type="match status" value="1"/>
</dbReference>
<dbReference type="GO" id="GO:0051213">
    <property type="term" value="F:dioxygenase activity"/>
    <property type="evidence" value="ECO:0007669"/>
    <property type="project" value="UniProtKB-KW"/>
</dbReference>
<dbReference type="PANTHER" id="PTHR40261:SF1">
    <property type="entry name" value="RIESKE DOMAIN-CONTAINING PROTEIN"/>
    <property type="match status" value="1"/>
</dbReference>
<feature type="domain" description="Rieske" evidence="5">
    <location>
        <begin position="48"/>
        <end position="128"/>
    </location>
</feature>
<protein>
    <submittedName>
        <fullName evidence="6">Ferredoxin subunit of nitrite reductase or a ring-hydroxylating dioxygenase</fullName>
    </submittedName>
</protein>
<dbReference type="CDD" id="cd03467">
    <property type="entry name" value="Rieske"/>
    <property type="match status" value="1"/>
</dbReference>
<keyword evidence="3" id="KW-0408">Iron</keyword>
<dbReference type="GO" id="GO:0046872">
    <property type="term" value="F:metal ion binding"/>
    <property type="evidence" value="ECO:0007669"/>
    <property type="project" value="UniProtKB-KW"/>
</dbReference>
<accession>A0A1C3VU63</accession>
<dbReference type="Proteomes" id="UP000199184">
    <property type="component" value="Unassembled WGS sequence"/>
</dbReference>
<keyword evidence="6" id="KW-0223">Dioxygenase</keyword>
<keyword evidence="7" id="KW-1185">Reference proteome</keyword>
<keyword evidence="4" id="KW-0411">Iron-sulfur</keyword>
<dbReference type="InterPro" id="IPR036922">
    <property type="entry name" value="Rieske_2Fe-2S_sf"/>
</dbReference>
<keyword evidence="2" id="KW-0479">Metal-binding</keyword>
<evidence type="ECO:0000313" key="6">
    <source>
        <dbReference type="EMBL" id="SCB31268.1"/>
    </source>
</evidence>
<name>A0A1C3VU63_9BRAD</name>
<evidence type="ECO:0000256" key="4">
    <source>
        <dbReference type="ARBA" id="ARBA00023014"/>
    </source>
</evidence>
<evidence type="ECO:0000256" key="1">
    <source>
        <dbReference type="ARBA" id="ARBA00022714"/>
    </source>
</evidence>
<keyword evidence="6" id="KW-0560">Oxidoreductase</keyword>
<keyword evidence="1" id="KW-0001">2Fe-2S</keyword>
<evidence type="ECO:0000313" key="7">
    <source>
        <dbReference type="Proteomes" id="UP000199184"/>
    </source>
</evidence>
<dbReference type="Gene3D" id="2.102.10.10">
    <property type="entry name" value="Rieske [2Fe-2S] iron-sulphur domain"/>
    <property type="match status" value="1"/>
</dbReference>
<evidence type="ECO:0000256" key="2">
    <source>
        <dbReference type="ARBA" id="ARBA00022723"/>
    </source>
</evidence>
<dbReference type="InterPro" id="IPR017941">
    <property type="entry name" value="Rieske_2Fe-2S"/>
</dbReference>
<dbReference type="Pfam" id="PF00355">
    <property type="entry name" value="Rieske"/>
    <property type="match status" value="1"/>
</dbReference>
<organism evidence="6 7">
    <name type="scientific">Bradyrhizobium shewense</name>
    <dbReference type="NCBI Taxonomy" id="1761772"/>
    <lineage>
        <taxon>Bacteria</taxon>
        <taxon>Pseudomonadati</taxon>
        <taxon>Pseudomonadota</taxon>
        <taxon>Alphaproteobacteria</taxon>
        <taxon>Hyphomicrobiales</taxon>
        <taxon>Nitrobacteraceae</taxon>
        <taxon>Bradyrhizobium</taxon>
    </lineage>
</organism>
<sequence>MSEPIIGNLMSGHIEVFAVCPADAIERSEAMGFSLSRIDDRGESRPFPIIVVRTFGNDYLGYVNRCPHESAWLNIGSGAFFSADRTFLRCGRHGARFEIDTGMCIDGPCDGRSLEPVALAVIEGEVCLCGVKLLEDDRFSDPFGDSDETMDITIHPD</sequence>
<dbReference type="AlphaFoldDB" id="A0A1C3VU63"/>
<dbReference type="PROSITE" id="PS51296">
    <property type="entry name" value="RIESKE"/>
    <property type="match status" value="1"/>
</dbReference>
<dbReference type="SUPFAM" id="SSF50022">
    <property type="entry name" value="ISP domain"/>
    <property type="match status" value="1"/>
</dbReference>
<reference evidence="7" key="1">
    <citation type="submission" date="2016-08" db="EMBL/GenBank/DDBJ databases">
        <authorList>
            <person name="Varghese N."/>
            <person name="Submissions Spin"/>
        </authorList>
    </citation>
    <scope>NUCLEOTIDE SEQUENCE [LARGE SCALE GENOMIC DNA]</scope>
    <source>
        <strain evidence="7">ERR11</strain>
    </source>
</reference>
<proteinExistence type="predicted"/>
<dbReference type="EMBL" id="FMAI01000005">
    <property type="protein sequence ID" value="SCB31268.1"/>
    <property type="molecule type" value="Genomic_DNA"/>
</dbReference>
<evidence type="ECO:0000259" key="5">
    <source>
        <dbReference type="PROSITE" id="PS51296"/>
    </source>
</evidence>
<evidence type="ECO:0000256" key="3">
    <source>
        <dbReference type="ARBA" id="ARBA00023004"/>
    </source>
</evidence>
<dbReference type="GO" id="GO:0051537">
    <property type="term" value="F:2 iron, 2 sulfur cluster binding"/>
    <property type="evidence" value="ECO:0007669"/>
    <property type="project" value="UniProtKB-KW"/>
</dbReference>
<gene>
    <name evidence="6" type="ORF">GA0061098_1005268</name>
</gene>